<evidence type="ECO:0000256" key="2">
    <source>
        <dbReference type="PROSITE-ProRule" id="PRU00192"/>
    </source>
</evidence>
<feature type="region of interest" description="Disordered" evidence="3">
    <location>
        <begin position="23"/>
        <end position="52"/>
    </location>
</feature>
<dbReference type="SUPFAM" id="SSF50044">
    <property type="entry name" value="SH3-domain"/>
    <property type="match status" value="1"/>
</dbReference>
<evidence type="ECO:0000313" key="6">
    <source>
        <dbReference type="Proteomes" id="UP001054837"/>
    </source>
</evidence>
<feature type="compositionally biased region" description="Polar residues" evidence="3">
    <location>
        <begin position="27"/>
        <end position="39"/>
    </location>
</feature>
<dbReference type="PANTHER" id="PTHR12301">
    <property type="entry name" value="SAM-DOMAIN, SH3 AND NUCLEAR LOCALIZATION SIGNALS PROTEIN RELATED"/>
    <property type="match status" value="1"/>
</dbReference>
<dbReference type="EMBL" id="BPLQ01003642">
    <property type="protein sequence ID" value="GIY02035.1"/>
    <property type="molecule type" value="Genomic_DNA"/>
</dbReference>
<dbReference type="PROSITE" id="PS50002">
    <property type="entry name" value="SH3"/>
    <property type="match status" value="1"/>
</dbReference>
<comment type="caution">
    <text evidence="5">The sequence shown here is derived from an EMBL/GenBank/DDBJ whole genome shotgun (WGS) entry which is preliminary data.</text>
</comment>
<sequence length="157" mass="17095">IADSSTTVLETPDSVENISKECEDLSNHQGGLSNSNQGFSGAGEEESLAEGGRTLGRARALVDCTPSPYDKDGLAFKKGDMIDILAKSSSGYWVGKLRNQIGHFKFINVEEIPNGDRKISKRRLSSFEQAPKSNVAKTLEDLLEHLGLEVRKSKSLK</sequence>
<reference evidence="5 6" key="1">
    <citation type="submission" date="2021-06" db="EMBL/GenBank/DDBJ databases">
        <title>Caerostris darwini draft genome.</title>
        <authorList>
            <person name="Kono N."/>
            <person name="Arakawa K."/>
        </authorList>
    </citation>
    <scope>NUCLEOTIDE SEQUENCE [LARGE SCALE GENOMIC DNA]</scope>
</reference>
<evidence type="ECO:0000256" key="3">
    <source>
        <dbReference type="SAM" id="MobiDB-lite"/>
    </source>
</evidence>
<evidence type="ECO:0000256" key="1">
    <source>
        <dbReference type="ARBA" id="ARBA00022443"/>
    </source>
</evidence>
<organism evidence="5 6">
    <name type="scientific">Caerostris darwini</name>
    <dbReference type="NCBI Taxonomy" id="1538125"/>
    <lineage>
        <taxon>Eukaryota</taxon>
        <taxon>Metazoa</taxon>
        <taxon>Ecdysozoa</taxon>
        <taxon>Arthropoda</taxon>
        <taxon>Chelicerata</taxon>
        <taxon>Arachnida</taxon>
        <taxon>Araneae</taxon>
        <taxon>Araneomorphae</taxon>
        <taxon>Entelegynae</taxon>
        <taxon>Araneoidea</taxon>
        <taxon>Araneidae</taxon>
        <taxon>Caerostris</taxon>
    </lineage>
</organism>
<protein>
    <submittedName>
        <fullName evidence="5">SAM and SH3 domain-containing protein 3</fullName>
    </submittedName>
</protein>
<name>A0AAV4PZ55_9ARAC</name>
<dbReference type="InterPro" id="IPR051725">
    <property type="entry name" value="SAM-SH3_domain_protein"/>
</dbReference>
<dbReference type="AlphaFoldDB" id="A0AAV4PZ55"/>
<dbReference type="InterPro" id="IPR001452">
    <property type="entry name" value="SH3_domain"/>
</dbReference>
<keyword evidence="6" id="KW-1185">Reference proteome</keyword>
<gene>
    <name evidence="5" type="primary">SASH3</name>
    <name evidence="5" type="ORF">CDAR_77551</name>
</gene>
<dbReference type="Gene3D" id="2.30.30.40">
    <property type="entry name" value="SH3 Domains"/>
    <property type="match status" value="1"/>
</dbReference>
<dbReference type="SMART" id="SM00326">
    <property type="entry name" value="SH3"/>
    <property type="match status" value="1"/>
</dbReference>
<feature type="domain" description="SH3" evidence="4">
    <location>
        <begin position="53"/>
        <end position="114"/>
    </location>
</feature>
<dbReference type="Pfam" id="PF07653">
    <property type="entry name" value="SH3_2"/>
    <property type="match status" value="1"/>
</dbReference>
<keyword evidence="1 2" id="KW-0728">SH3 domain</keyword>
<accession>A0AAV4PZ55</accession>
<proteinExistence type="predicted"/>
<dbReference type="InterPro" id="IPR036028">
    <property type="entry name" value="SH3-like_dom_sf"/>
</dbReference>
<dbReference type="PANTHER" id="PTHR12301:SF10">
    <property type="match status" value="1"/>
</dbReference>
<feature type="non-terminal residue" evidence="5">
    <location>
        <position position="1"/>
    </location>
</feature>
<evidence type="ECO:0000313" key="5">
    <source>
        <dbReference type="EMBL" id="GIY02035.1"/>
    </source>
</evidence>
<evidence type="ECO:0000259" key="4">
    <source>
        <dbReference type="PROSITE" id="PS50002"/>
    </source>
</evidence>
<dbReference type="Proteomes" id="UP001054837">
    <property type="component" value="Unassembled WGS sequence"/>
</dbReference>